<evidence type="ECO:0000256" key="1">
    <source>
        <dbReference type="SAM" id="SignalP"/>
    </source>
</evidence>
<evidence type="ECO:0008006" key="4">
    <source>
        <dbReference type="Google" id="ProtNLM"/>
    </source>
</evidence>
<keyword evidence="1" id="KW-0732">Signal</keyword>
<evidence type="ECO:0000313" key="2">
    <source>
        <dbReference type="EMBL" id="TMM43725.1"/>
    </source>
</evidence>
<sequence length="286" mass="32093">MKKIVFSVMLMAFFTANVQAAFTFTPQENNKVGLYLGGQIWQSEVSGFFGKKNTLSGFNLKKTQQSNYFIGVKHPFSMLPNLRISSTRLDNVGKTNSTQRFSIDNDSTVIYNNVDTDVDISYVDYTLYYPLFDNGLFSFDLGLTARDFDGAVTETDTTTTVMTSHDGGLDAEEHPEHGHIVTETTTTIATDKIKTNDIEPMLYVATNINLPLRGLSVFGQGDFLLIADHSLYDYQVGLSYDLVDSSVVAFNVTLGYRILKMEFEDVDNLYTELEFKGVFFGVMTHF</sequence>
<comment type="caution">
    <text evidence="2">The sequence shown here is derived from an EMBL/GenBank/DDBJ whole genome shotgun (WGS) entry which is preliminary data.</text>
</comment>
<keyword evidence="3" id="KW-1185">Reference proteome</keyword>
<dbReference type="AlphaFoldDB" id="A0A8H2JLR0"/>
<gene>
    <name evidence="2" type="ORF">FCS21_12350</name>
</gene>
<dbReference type="EMBL" id="SZVP01000013">
    <property type="protein sequence ID" value="TMM43725.1"/>
    <property type="molecule type" value="Genomic_DNA"/>
</dbReference>
<dbReference type="Proteomes" id="UP000307702">
    <property type="component" value="Unassembled WGS sequence"/>
</dbReference>
<dbReference type="RefSeq" id="WP_138623847.1">
    <property type="nucleotide sequence ID" value="NZ_SZVP01000013.1"/>
</dbReference>
<accession>A0A8H2JLR0</accession>
<reference evidence="2 3" key="1">
    <citation type="submission" date="2019-05" db="EMBL/GenBank/DDBJ databases">
        <title>Colwellia ponticola sp. nov., isolated from seawater.</title>
        <authorList>
            <person name="Yoon J.-H."/>
        </authorList>
    </citation>
    <scope>NUCLEOTIDE SEQUENCE [LARGE SCALE GENOMIC DNA]</scope>
    <source>
        <strain evidence="2 3">OISW-25</strain>
    </source>
</reference>
<dbReference type="OrthoDB" id="6708408at2"/>
<name>A0A8H2JLR0_9GAMM</name>
<organism evidence="2 3">
    <name type="scientific">Colwellia ponticola</name>
    <dbReference type="NCBI Taxonomy" id="2304625"/>
    <lineage>
        <taxon>Bacteria</taxon>
        <taxon>Pseudomonadati</taxon>
        <taxon>Pseudomonadota</taxon>
        <taxon>Gammaproteobacteria</taxon>
        <taxon>Alteromonadales</taxon>
        <taxon>Colwelliaceae</taxon>
        <taxon>Colwellia</taxon>
    </lineage>
</organism>
<evidence type="ECO:0000313" key="3">
    <source>
        <dbReference type="Proteomes" id="UP000307702"/>
    </source>
</evidence>
<protein>
    <recommendedName>
        <fullName evidence="4">TIGR04219 family outer membrane beta-barrel protein</fullName>
    </recommendedName>
</protein>
<proteinExistence type="predicted"/>
<feature type="signal peptide" evidence="1">
    <location>
        <begin position="1"/>
        <end position="20"/>
    </location>
</feature>
<feature type="chain" id="PRO_5034888838" description="TIGR04219 family outer membrane beta-barrel protein" evidence="1">
    <location>
        <begin position="21"/>
        <end position="286"/>
    </location>
</feature>